<keyword evidence="5" id="KW-0862">Zinc</keyword>
<dbReference type="SUPFAM" id="SSF144232">
    <property type="entry name" value="HIT/MYND zinc finger-like"/>
    <property type="match status" value="1"/>
</dbReference>
<proteinExistence type="predicted"/>
<organism evidence="10 11">
    <name type="scientific">Protopolystoma xenopodis</name>
    <dbReference type="NCBI Taxonomy" id="117903"/>
    <lineage>
        <taxon>Eukaryota</taxon>
        <taxon>Metazoa</taxon>
        <taxon>Spiralia</taxon>
        <taxon>Lophotrochozoa</taxon>
        <taxon>Platyhelminthes</taxon>
        <taxon>Monogenea</taxon>
        <taxon>Polyopisthocotylea</taxon>
        <taxon>Polystomatidea</taxon>
        <taxon>Polystomatidae</taxon>
        <taxon>Protopolystoma</taxon>
    </lineage>
</organism>
<name>A0A3S5CS13_9PLAT</name>
<dbReference type="AlphaFoldDB" id="A0A3S5CS13"/>
<keyword evidence="11" id="KW-1185">Reference proteome</keyword>
<evidence type="ECO:0000256" key="7">
    <source>
        <dbReference type="ARBA" id="ARBA00023273"/>
    </source>
</evidence>
<evidence type="ECO:0000256" key="5">
    <source>
        <dbReference type="ARBA" id="ARBA00022833"/>
    </source>
</evidence>
<dbReference type="InterPro" id="IPR052452">
    <property type="entry name" value="Ankyrin-MYND_dom_contain_2"/>
</dbReference>
<dbReference type="GO" id="GO:0008270">
    <property type="term" value="F:zinc ion binding"/>
    <property type="evidence" value="ECO:0007669"/>
    <property type="project" value="UniProtKB-KW"/>
</dbReference>
<dbReference type="Proteomes" id="UP000784294">
    <property type="component" value="Unassembled WGS sequence"/>
</dbReference>
<evidence type="ECO:0000313" key="10">
    <source>
        <dbReference type="EMBL" id="VEL31765.1"/>
    </source>
</evidence>
<evidence type="ECO:0000256" key="1">
    <source>
        <dbReference type="ARBA" id="ARBA00004316"/>
    </source>
</evidence>
<dbReference type="EMBL" id="CAAALY010126203">
    <property type="protein sequence ID" value="VEL31765.1"/>
    <property type="molecule type" value="Genomic_DNA"/>
</dbReference>
<dbReference type="PANTHER" id="PTHR24150">
    <property type="entry name" value="ANKYRIN REPEAT AND MYND DOMAIN-CONTAINING PROTEIN 2"/>
    <property type="match status" value="1"/>
</dbReference>
<evidence type="ECO:0000256" key="4">
    <source>
        <dbReference type="ARBA" id="ARBA00022771"/>
    </source>
</evidence>
<keyword evidence="3" id="KW-0677">Repeat</keyword>
<comment type="caution">
    <text evidence="10">The sequence shown here is derived from an EMBL/GenBank/DDBJ whole genome shotgun (WGS) entry which is preliminary data.</text>
</comment>
<sequence length="115" mass="12332">MWQATVRRVSETSVGSSPTALSLLFSSINGLSPFANSSGCSRAGKESDALDTEPCATCGAGAGGGSKVVVKRCPRCREVAYCDVLCQRLHWFTHKQYCPILKSNLYSLVSLDQIV</sequence>
<dbReference type="PROSITE" id="PS50865">
    <property type="entry name" value="ZF_MYND_2"/>
    <property type="match status" value="1"/>
</dbReference>
<keyword evidence="2" id="KW-0479">Metal-binding</keyword>
<accession>A0A3S5CS13</accession>
<dbReference type="OrthoDB" id="5282002at2759"/>
<keyword evidence="6" id="KW-0040">ANK repeat</keyword>
<dbReference type="GO" id="GO:0042995">
    <property type="term" value="C:cell projection"/>
    <property type="evidence" value="ECO:0007669"/>
    <property type="project" value="UniProtKB-SubCell"/>
</dbReference>
<gene>
    <name evidence="10" type="ORF">PXEA_LOCUS25205</name>
</gene>
<evidence type="ECO:0000256" key="8">
    <source>
        <dbReference type="PROSITE-ProRule" id="PRU00134"/>
    </source>
</evidence>
<comment type="subcellular location">
    <subcellularLocation>
        <location evidence="1">Cell projection</location>
    </subcellularLocation>
</comment>
<keyword evidence="7" id="KW-0966">Cell projection</keyword>
<dbReference type="PROSITE" id="PS01360">
    <property type="entry name" value="ZF_MYND_1"/>
    <property type="match status" value="1"/>
</dbReference>
<feature type="domain" description="MYND-type" evidence="9">
    <location>
        <begin position="55"/>
        <end position="98"/>
    </location>
</feature>
<dbReference type="InterPro" id="IPR002893">
    <property type="entry name" value="Znf_MYND"/>
</dbReference>
<evidence type="ECO:0000259" key="9">
    <source>
        <dbReference type="PROSITE" id="PS50865"/>
    </source>
</evidence>
<keyword evidence="4 8" id="KW-0863">Zinc-finger</keyword>
<dbReference type="Gene3D" id="6.10.140.2220">
    <property type="match status" value="1"/>
</dbReference>
<dbReference type="PANTHER" id="PTHR24150:SF8">
    <property type="entry name" value="ANKYRIN REPEAT AND MYND DOMAIN-CONTAINING PROTEIN 2"/>
    <property type="match status" value="1"/>
</dbReference>
<dbReference type="Pfam" id="PF01753">
    <property type="entry name" value="zf-MYND"/>
    <property type="match status" value="1"/>
</dbReference>
<evidence type="ECO:0000256" key="2">
    <source>
        <dbReference type="ARBA" id="ARBA00022723"/>
    </source>
</evidence>
<evidence type="ECO:0000256" key="3">
    <source>
        <dbReference type="ARBA" id="ARBA00022737"/>
    </source>
</evidence>
<reference evidence="10" key="1">
    <citation type="submission" date="2018-11" db="EMBL/GenBank/DDBJ databases">
        <authorList>
            <consortium name="Pathogen Informatics"/>
        </authorList>
    </citation>
    <scope>NUCLEOTIDE SEQUENCE</scope>
</reference>
<evidence type="ECO:0000256" key="6">
    <source>
        <dbReference type="ARBA" id="ARBA00023043"/>
    </source>
</evidence>
<evidence type="ECO:0000313" key="11">
    <source>
        <dbReference type="Proteomes" id="UP000784294"/>
    </source>
</evidence>
<protein>
    <recommendedName>
        <fullName evidence="9">MYND-type domain-containing protein</fullName>
    </recommendedName>
</protein>